<feature type="non-terminal residue" evidence="1">
    <location>
        <position position="59"/>
    </location>
</feature>
<keyword evidence="2" id="KW-1185">Reference proteome</keyword>
<dbReference type="OrthoDB" id="6016677at2759"/>
<dbReference type="AlphaFoldDB" id="A0A087SVM6"/>
<proteinExistence type="predicted"/>
<protein>
    <submittedName>
        <fullName evidence="1">Uncharacterized protein</fullName>
    </submittedName>
</protein>
<dbReference type="OMA" id="IKSWSMF"/>
<accession>A0A087SVM6</accession>
<name>A0A087SVM6_STEMI</name>
<dbReference type="EMBL" id="KK112170">
    <property type="protein sequence ID" value="KFM56915.1"/>
    <property type="molecule type" value="Genomic_DNA"/>
</dbReference>
<organism evidence="1 2">
    <name type="scientific">Stegodyphus mimosarum</name>
    <name type="common">African social velvet spider</name>
    <dbReference type="NCBI Taxonomy" id="407821"/>
    <lineage>
        <taxon>Eukaryota</taxon>
        <taxon>Metazoa</taxon>
        <taxon>Ecdysozoa</taxon>
        <taxon>Arthropoda</taxon>
        <taxon>Chelicerata</taxon>
        <taxon>Arachnida</taxon>
        <taxon>Araneae</taxon>
        <taxon>Araneomorphae</taxon>
        <taxon>Entelegynae</taxon>
        <taxon>Eresoidea</taxon>
        <taxon>Eresidae</taxon>
        <taxon>Stegodyphus</taxon>
    </lineage>
</organism>
<sequence length="59" mass="6694">MFAIQPPAKQKPGFSGFLQSCYKDPFKWDIIKSWSMFAFGVYLSKEICSIDFTSPPALP</sequence>
<evidence type="ECO:0000313" key="1">
    <source>
        <dbReference type="EMBL" id="KFM56915.1"/>
    </source>
</evidence>
<evidence type="ECO:0000313" key="2">
    <source>
        <dbReference type="Proteomes" id="UP000054359"/>
    </source>
</evidence>
<gene>
    <name evidence="1" type="ORF">X975_13701</name>
</gene>
<dbReference type="Proteomes" id="UP000054359">
    <property type="component" value="Unassembled WGS sequence"/>
</dbReference>
<reference evidence="1 2" key="1">
    <citation type="submission" date="2013-11" db="EMBL/GenBank/DDBJ databases">
        <title>Genome sequencing of Stegodyphus mimosarum.</title>
        <authorList>
            <person name="Bechsgaard J."/>
        </authorList>
    </citation>
    <scope>NUCLEOTIDE SEQUENCE [LARGE SCALE GENOMIC DNA]</scope>
</reference>